<dbReference type="RefSeq" id="WP_117142787.1">
    <property type="nucleotide sequence ID" value="NZ_CAKXKJ010000004.1"/>
</dbReference>
<keyword evidence="3" id="KW-1185">Reference proteome</keyword>
<evidence type="ECO:0000313" key="2">
    <source>
        <dbReference type="EMBL" id="RFT05793.1"/>
    </source>
</evidence>
<dbReference type="InterPro" id="IPR036105">
    <property type="entry name" value="DiNase_FeMo-co_biosyn_sf"/>
</dbReference>
<dbReference type="OrthoDB" id="280278at2"/>
<sequence length="132" mass="13567">MKLAIPYDNGQVFQHFGKTEAFKIYDIVDGKVGPSMVMSTNGQGHGALAGLLRGLGISAVICGGIGPGAIEALQSLDITPIPGITGDVDQAAQDFVDGKLVPNTEALCNHHHHDDGHSCASHTCGSGGCHAH</sequence>
<dbReference type="EMBL" id="QQRQ01000028">
    <property type="protein sequence ID" value="RFT05793.1"/>
    <property type="molecule type" value="Genomic_DNA"/>
</dbReference>
<dbReference type="PANTHER" id="PTHR42983:SF1">
    <property type="entry name" value="IRON-MOLYBDENUM PROTEIN"/>
    <property type="match status" value="1"/>
</dbReference>
<evidence type="ECO:0000259" key="1">
    <source>
        <dbReference type="Pfam" id="PF02579"/>
    </source>
</evidence>
<dbReference type="PANTHER" id="PTHR42983">
    <property type="entry name" value="DINITROGENASE IRON-MOLYBDENUM COFACTOR PROTEIN-RELATED"/>
    <property type="match status" value="1"/>
</dbReference>
<dbReference type="AlphaFoldDB" id="A0A3E2B175"/>
<reference evidence="2 3" key="1">
    <citation type="submission" date="2018-07" db="EMBL/GenBank/DDBJ databases">
        <title>GABA Modulating Bacteria of the Human Gut Microbiota.</title>
        <authorList>
            <person name="Strandwitz P."/>
            <person name="Kim K.H."/>
            <person name="Terekhova D."/>
            <person name="Liu J.K."/>
            <person name="Sharma A."/>
            <person name="Levering J."/>
            <person name="Mcdonald D."/>
            <person name="Dietrich D."/>
            <person name="Ramadhar T.R."/>
            <person name="Lekbua A."/>
            <person name="Mroue N."/>
            <person name="Liston C."/>
            <person name="Stewart E.J."/>
            <person name="Dubin M.J."/>
            <person name="Zengler K."/>
            <person name="Knight R."/>
            <person name="Gilbert J.A."/>
            <person name="Clardy J."/>
            <person name="Lewis K."/>
        </authorList>
    </citation>
    <scope>NUCLEOTIDE SEQUENCE [LARGE SCALE GENOMIC DNA]</scope>
    <source>
        <strain evidence="2 3">KLE1738</strain>
    </source>
</reference>
<dbReference type="InterPro" id="IPR033913">
    <property type="entry name" value="MTH1175_dom"/>
</dbReference>
<dbReference type="Pfam" id="PF02579">
    <property type="entry name" value="Nitro_FeMo-Co"/>
    <property type="match status" value="1"/>
</dbReference>
<dbReference type="Proteomes" id="UP000260649">
    <property type="component" value="Unassembled WGS sequence"/>
</dbReference>
<proteinExistence type="predicted"/>
<comment type="caution">
    <text evidence="2">The sequence shown here is derived from an EMBL/GenBank/DDBJ whole genome shotgun (WGS) entry which is preliminary data.</text>
</comment>
<dbReference type="Gene3D" id="3.30.420.130">
    <property type="entry name" value="Dinitrogenase iron-molybdenum cofactor biosynthesis domain"/>
    <property type="match status" value="1"/>
</dbReference>
<evidence type="ECO:0000313" key="3">
    <source>
        <dbReference type="Proteomes" id="UP000260649"/>
    </source>
</evidence>
<name>A0A3E2B175_9FIRM</name>
<dbReference type="CDD" id="cd00851">
    <property type="entry name" value="MTH1175"/>
    <property type="match status" value="1"/>
</dbReference>
<feature type="domain" description="Dinitrogenase iron-molybdenum cofactor biosynthesis" evidence="1">
    <location>
        <begin position="9"/>
        <end position="96"/>
    </location>
</feature>
<dbReference type="InterPro" id="IPR003731">
    <property type="entry name" value="Di-Nase_FeMo-co_biosynth"/>
</dbReference>
<dbReference type="GeneID" id="97996223"/>
<accession>A0A3E2B175</accession>
<dbReference type="SUPFAM" id="SSF53146">
    <property type="entry name" value="Nitrogenase accessory factor-like"/>
    <property type="match status" value="1"/>
</dbReference>
<protein>
    <submittedName>
        <fullName evidence="2">Dinitrogenase iron-molybdenum cofactor biosynthesis protein</fullName>
    </submittedName>
</protein>
<gene>
    <name evidence="2" type="ORF">DV520_10795</name>
</gene>
<organism evidence="2 3">
    <name type="scientific">Evtepia gabavorous</name>
    <dbReference type="NCBI Taxonomy" id="2211183"/>
    <lineage>
        <taxon>Bacteria</taxon>
        <taxon>Bacillati</taxon>
        <taxon>Bacillota</taxon>
        <taxon>Clostridia</taxon>
        <taxon>Eubacteriales</taxon>
        <taxon>Evtepia</taxon>
    </lineage>
</organism>